<dbReference type="Pfam" id="PF07811">
    <property type="entry name" value="TadE"/>
    <property type="match status" value="1"/>
</dbReference>
<dbReference type="Proteomes" id="UP000693672">
    <property type="component" value="Unassembled WGS sequence"/>
</dbReference>
<dbReference type="RefSeq" id="WP_246627622.1">
    <property type="nucleotide sequence ID" value="NZ_CAJVAS010000031.1"/>
</dbReference>
<sequence>MTLYKRTRMRGMRPFISLMKEQQGSIVLEAALALPFFAAFLMVLLGFIRMAQADMALQSAVSQTAKIAAANMYPVEQLYRAGQAQWASSAPSKWLGSVISVTEAARQKALDAETLADDYERWIPDPLLQLVRLEKERREQLEAWGGSVGEDAKQMLNEQLARAATPLVASLSGIPKLDRERFKVTAVQFPNFDNKNEAFLSIEAEYKYQFAVPFFHKTVILKKKAVERAWIGGAG</sequence>
<dbReference type="AlphaFoldDB" id="A0A916K8Z8"/>
<keyword evidence="3" id="KW-1185">Reference proteome</keyword>
<proteinExistence type="predicted"/>
<feature type="domain" description="TadE-like" evidence="1">
    <location>
        <begin position="24"/>
        <end position="65"/>
    </location>
</feature>
<protein>
    <recommendedName>
        <fullName evidence="1">TadE-like domain-containing protein</fullName>
    </recommendedName>
</protein>
<evidence type="ECO:0000259" key="1">
    <source>
        <dbReference type="Pfam" id="PF07811"/>
    </source>
</evidence>
<evidence type="ECO:0000313" key="3">
    <source>
        <dbReference type="Proteomes" id="UP000693672"/>
    </source>
</evidence>
<dbReference type="InterPro" id="IPR012495">
    <property type="entry name" value="TadE-like_dom"/>
</dbReference>
<organism evidence="2 3">
    <name type="scientific">Paenibacillus solanacearum</name>
    <dbReference type="NCBI Taxonomy" id="2048548"/>
    <lineage>
        <taxon>Bacteria</taxon>
        <taxon>Bacillati</taxon>
        <taxon>Bacillota</taxon>
        <taxon>Bacilli</taxon>
        <taxon>Bacillales</taxon>
        <taxon>Paenibacillaceae</taxon>
        <taxon>Paenibacillus</taxon>
    </lineage>
</organism>
<comment type="caution">
    <text evidence="2">The sequence shown here is derived from an EMBL/GenBank/DDBJ whole genome shotgun (WGS) entry which is preliminary data.</text>
</comment>
<dbReference type="EMBL" id="CAJVAS010000031">
    <property type="protein sequence ID" value="CAG7645476.1"/>
    <property type="molecule type" value="Genomic_DNA"/>
</dbReference>
<name>A0A916K8Z8_9BACL</name>
<accession>A0A916K8Z8</accession>
<gene>
    <name evidence="2" type="ORF">PAESOLCIP111_04958</name>
</gene>
<evidence type="ECO:0000313" key="2">
    <source>
        <dbReference type="EMBL" id="CAG7645476.1"/>
    </source>
</evidence>
<reference evidence="2" key="1">
    <citation type="submission" date="2021-06" db="EMBL/GenBank/DDBJ databases">
        <authorList>
            <person name="Criscuolo A."/>
        </authorList>
    </citation>
    <scope>NUCLEOTIDE SEQUENCE</scope>
    <source>
        <strain evidence="2">CIP111600</strain>
    </source>
</reference>